<keyword evidence="1" id="KW-0472">Membrane</keyword>
<feature type="transmembrane region" description="Helical" evidence="1">
    <location>
        <begin position="28"/>
        <end position="50"/>
    </location>
</feature>
<proteinExistence type="predicted"/>
<feature type="transmembrane region" description="Helical" evidence="1">
    <location>
        <begin position="96"/>
        <end position="114"/>
    </location>
</feature>
<organism evidence="2 3">
    <name type="scientific">Fontibacillus solani</name>
    <dbReference type="NCBI Taxonomy" id="1572857"/>
    <lineage>
        <taxon>Bacteria</taxon>
        <taxon>Bacillati</taxon>
        <taxon>Bacillota</taxon>
        <taxon>Bacilli</taxon>
        <taxon>Bacillales</taxon>
        <taxon>Paenibacillaceae</taxon>
        <taxon>Fontibacillus</taxon>
    </lineage>
</organism>
<dbReference type="Proteomes" id="UP000567067">
    <property type="component" value="Unassembled WGS sequence"/>
</dbReference>
<feature type="transmembrane region" description="Helical" evidence="1">
    <location>
        <begin position="440"/>
        <end position="458"/>
    </location>
</feature>
<keyword evidence="1" id="KW-0812">Transmembrane</keyword>
<feature type="transmembrane region" description="Helical" evidence="1">
    <location>
        <begin position="272"/>
        <end position="293"/>
    </location>
</feature>
<feature type="transmembrane region" description="Helical" evidence="1">
    <location>
        <begin position="56"/>
        <end position="76"/>
    </location>
</feature>
<name>A0A7W3SV45_9BACL</name>
<accession>A0A7W3SV45</accession>
<dbReference type="AlphaFoldDB" id="A0A7W3SV45"/>
<evidence type="ECO:0008006" key="4">
    <source>
        <dbReference type="Google" id="ProtNLM"/>
    </source>
</evidence>
<feature type="transmembrane region" description="Helical" evidence="1">
    <location>
        <begin position="231"/>
        <end position="252"/>
    </location>
</feature>
<feature type="transmembrane region" description="Helical" evidence="1">
    <location>
        <begin position="388"/>
        <end position="409"/>
    </location>
</feature>
<feature type="transmembrane region" description="Helical" evidence="1">
    <location>
        <begin position="360"/>
        <end position="376"/>
    </location>
</feature>
<reference evidence="2 3" key="1">
    <citation type="submission" date="2020-08" db="EMBL/GenBank/DDBJ databases">
        <title>Genomic Encyclopedia of Type Strains, Phase III (KMG-III): the genomes of soil and plant-associated and newly described type strains.</title>
        <authorList>
            <person name="Whitman W."/>
        </authorList>
    </citation>
    <scope>NUCLEOTIDE SEQUENCE [LARGE SCALE GENOMIC DNA]</scope>
    <source>
        <strain evidence="2 3">CECT 8693</strain>
    </source>
</reference>
<feature type="transmembrane region" description="Helical" evidence="1">
    <location>
        <begin position="314"/>
        <end position="333"/>
    </location>
</feature>
<sequence>MQLILFLLTSIALLSIAFVIISHEIDRIIMVINVLFVSYLSYIALCSLILDLINIRTTGVTISIINVLVIIFLITLYRKRKIDLKISKLKFTTHDIYVCILSLAFSIFVFFHMYTSSMNINFLTTDPSVHYLFSKYFSHTGRLLLSINDMISYMHMSSYPFLSYVNTGLLMSFSTSNSLNLGIYLTSNCIFYFFTIITIYNMYISITKKTDYLQITILSIATAIGYNMNSILFGFTSQMAGILLALAFIFIADRIEKGTLRIVLLTLNLVGLMFAYYYFIPPAIMGFVLTNLLKDGYKKPDLNIQTVIKRMFTLENLIVCGFTFLFGCVYLVFLNHTVEAGGIGSISVEGFIYRELYSDFKPYLLFSGIALFYLLREKQKSLILASSITYFSYAIVIFIFGMLGIASSYYFYKNYYLLENIFILLFAIGLNYTKEKFKPLFICYIGVICFLGLASITFDEPIQKNNNLFNIEIERNITKVQKFNKDVSKNMSIIYTNEQREFMDYILANKDEYVGENSYLPVIGDLLQQLWFYSYTEIWPKYNNTALAAMYEPNILDYNAWKSDPNKNSYIVLIHGTSDNWVKEQNVDLNLFDTVYKTEGATLYKYRTVK</sequence>
<keyword evidence="1" id="KW-1133">Transmembrane helix</keyword>
<feature type="transmembrane region" description="Helical" evidence="1">
    <location>
        <begin position="415"/>
        <end position="433"/>
    </location>
</feature>
<evidence type="ECO:0000256" key="1">
    <source>
        <dbReference type="SAM" id="Phobius"/>
    </source>
</evidence>
<gene>
    <name evidence="2" type="ORF">FHR92_003262</name>
</gene>
<keyword evidence="3" id="KW-1185">Reference proteome</keyword>
<feature type="transmembrane region" description="Helical" evidence="1">
    <location>
        <begin position="181"/>
        <end position="203"/>
    </location>
</feature>
<evidence type="ECO:0000313" key="3">
    <source>
        <dbReference type="Proteomes" id="UP000567067"/>
    </source>
</evidence>
<dbReference type="RefSeq" id="WP_182537180.1">
    <property type="nucleotide sequence ID" value="NZ_JACJIP010000022.1"/>
</dbReference>
<protein>
    <recommendedName>
        <fullName evidence="4">Glycosyltransferase RgtA/B/C/D-like domain-containing protein</fullName>
    </recommendedName>
</protein>
<feature type="transmembrane region" description="Helical" evidence="1">
    <location>
        <begin position="6"/>
        <end position="21"/>
    </location>
</feature>
<dbReference type="EMBL" id="JACJIP010000022">
    <property type="protein sequence ID" value="MBA9086782.1"/>
    <property type="molecule type" value="Genomic_DNA"/>
</dbReference>
<evidence type="ECO:0000313" key="2">
    <source>
        <dbReference type="EMBL" id="MBA9086782.1"/>
    </source>
</evidence>
<comment type="caution">
    <text evidence="2">The sequence shown here is derived from an EMBL/GenBank/DDBJ whole genome shotgun (WGS) entry which is preliminary data.</text>
</comment>